<sequence length="596" mass="68509">MGVIDDGSVSGVLPSTKLFAVHYPGYPSSITRAVETLGGTDGIVKARSSHLNKLELRFRPEDPYSHPAFGELYHCNSFLLKISKNRVEETSSAVDMENTSKSMLADTNNQDPNISFPESLETEHIDQIRSESVSASATVKSQVSEEVQGHLCADIVAQVTESYHFNGMADYQHVLAVHADISRRKKRNWADVDPQFEKRGLLDVDQEDLMMLVPPLFSPKDMPEKLVLKPSMEVTLKQKQVRVIQHRWEMDIEPGLALDFNSDVPRKVNWEKYLAKSSEQWQWQMAVCNLFEERPVWKKDSLAEKLHDKGLRIGDNMLRRLLYRAAYYFSNGPFLKFWIRRGYDPRKDVESRVYQRIDFRVPPSLRSYCDANMTSKHRWSDISSFRVFPYKCQTSLQLFELLDDYIQKEIRSASTQPTCSLATGWFSSRVLNTLRFRVAVRFLEIYPKDGAESSLKNASTRFEKSKKMQSIVKDQRPNDGHKEVVKEGVDNEEKELNDDDEEEEEEEEEDDEVEDDIAEDEFNTYDELDLAGDSSLQPSSYTGQQNISKDYLQELFGSFPISDGGGVVRADTANSDDEYPIYEQYSDINYSTDDEY</sequence>
<dbReference type="Pfam" id="PF09734">
    <property type="entry name" value="Tau95"/>
    <property type="match status" value="1"/>
</dbReference>
<evidence type="ECO:0000259" key="6">
    <source>
        <dbReference type="Pfam" id="PF09734"/>
    </source>
</evidence>
<comment type="subcellular location">
    <subcellularLocation>
        <location evidence="1">Nucleus</location>
    </subcellularLocation>
</comment>
<dbReference type="GO" id="GO:0000127">
    <property type="term" value="C:transcription factor TFIIIC complex"/>
    <property type="evidence" value="ECO:0007669"/>
    <property type="project" value="InterPro"/>
</dbReference>
<dbReference type="InterPro" id="IPR041499">
    <property type="entry name" value="Tfc1/Sfc1_N"/>
</dbReference>
<dbReference type="AlphaFoldDB" id="A0AAD8ISQ4"/>
<evidence type="ECO:0000313" key="9">
    <source>
        <dbReference type="Proteomes" id="UP001237642"/>
    </source>
</evidence>
<dbReference type="InterPro" id="IPR019136">
    <property type="entry name" value="TF_IIIC_su-5_HTH"/>
</dbReference>
<dbReference type="PANTHER" id="PTHR13230:SF5">
    <property type="entry name" value="GENERAL TRANSCRIPTION FACTOR 3C POLYPEPTIDE 5"/>
    <property type="match status" value="1"/>
</dbReference>
<dbReference type="GO" id="GO:0005634">
    <property type="term" value="C:nucleus"/>
    <property type="evidence" value="ECO:0007669"/>
    <property type="project" value="UniProtKB-SubCell"/>
</dbReference>
<dbReference type="GO" id="GO:0001002">
    <property type="term" value="F:RNA polymerase III type 1 promoter sequence-specific DNA binding"/>
    <property type="evidence" value="ECO:0007669"/>
    <property type="project" value="TreeGrafter"/>
</dbReference>
<keyword evidence="4" id="KW-0539">Nucleus</keyword>
<comment type="caution">
    <text evidence="8">The sequence shown here is derived from an EMBL/GenBank/DDBJ whole genome shotgun (WGS) entry which is preliminary data.</text>
</comment>
<feature type="compositionally biased region" description="Acidic residues" evidence="5">
    <location>
        <begin position="492"/>
        <end position="530"/>
    </location>
</feature>
<evidence type="ECO:0000259" key="7">
    <source>
        <dbReference type="Pfam" id="PF17682"/>
    </source>
</evidence>
<dbReference type="GO" id="GO:0001003">
    <property type="term" value="F:RNA polymerase III type 2 promoter sequence-specific DNA binding"/>
    <property type="evidence" value="ECO:0007669"/>
    <property type="project" value="TreeGrafter"/>
</dbReference>
<evidence type="ECO:0000256" key="2">
    <source>
        <dbReference type="ARBA" id="ARBA00023125"/>
    </source>
</evidence>
<feature type="compositionally biased region" description="Polar residues" evidence="5">
    <location>
        <begin position="534"/>
        <end position="543"/>
    </location>
</feature>
<evidence type="ECO:0000256" key="5">
    <source>
        <dbReference type="SAM" id="MobiDB-lite"/>
    </source>
</evidence>
<dbReference type="InterPro" id="IPR042536">
    <property type="entry name" value="TFIIIC_tauA_Sfc1"/>
</dbReference>
<name>A0AAD8ISQ4_9APIA</name>
<dbReference type="InterPro" id="IPR040454">
    <property type="entry name" value="TF_IIIC_Tfc1/Sfc1"/>
</dbReference>
<reference evidence="8" key="1">
    <citation type="submission" date="2023-02" db="EMBL/GenBank/DDBJ databases">
        <title>Genome of toxic invasive species Heracleum sosnowskyi carries increased number of genes despite the absence of recent whole-genome duplications.</title>
        <authorList>
            <person name="Schelkunov M."/>
            <person name="Shtratnikova V."/>
            <person name="Makarenko M."/>
            <person name="Klepikova A."/>
            <person name="Omelchenko D."/>
            <person name="Novikova G."/>
            <person name="Obukhova E."/>
            <person name="Bogdanov V."/>
            <person name="Penin A."/>
            <person name="Logacheva M."/>
        </authorList>
    </citation>
    <scope>NUCLEOTIDE SEQUENCE</scope>
    <source>
        <strain evidence="8">Hsosn_3</strain>
        <tissue evidence="8">Leaf</tissue>
    </source>
</reference>
<feature type="domain" description="Transcription factor IIIC subunit 5 HTH" evidence="6">
    <location>
        <begin position="211"/>
        <end position="360"/>
    </location>
</feature>
<proteinExistence type="predicted"/>
<evidence type="ECO:0000256" key="3">
    <source>
        <dbReference type="ARBA" id="ARBA00023163"/>
    </source>
</evidence>
<keyword evidence="3" id="KW-0804">Transcription</keyword>
<evidence type="ECO:0000256" key="4">
    <source>
        <dbReference type="ARBA" id="ARBA00023242"/>
    </source>
</evidence>
<dbReference type="GO" id="GO:0006384">
    <property type="term" value="P:transcription initiation at RNA polymerase III promoter"/>
    <property type="evidence" value="ECO:0007669"/>
    <property type="project" value="InterPro"/>
</dbReference>
<dbReference type="Pfam" id="PF17682">
    <property type="entry name" value="Tau95_N"/>
    <property type="match status" value="1"/>
</dbReference>
<organism evidence="8 9">
    <name type="scientific">Heracleum sosnowskyi</name>
    <dbReference type="NCBI Taxonomy" id="360622"/>
    <lineage>
        <taxon>Eukaryota</taxon>
        <taxon>Viridiplantae</taxon>
        <taxon>Streptophyta</taxon>
        <taxon>Embryophyta</taxon>
        <taxon>Tracheophyta</taxon>
        <taxon>Spermatophyta</taxon>
        <taxon>Magnoliopsida</taxon>
        <taxon>eudicotyledons</taxon>
        <taxon>Gunneridae</taxon>
        <taxon>Pentapetalae</taxon>
        <taxon>asterids</taxon>
        <taxon>campanulids</taxon>
        <taxon>Apiales</taxon>
        <taxon>Apiaceae</taxon>
        <taxon>Apioideae</taxon>
        <taxon>apioid superclade</taxon>
        <taxon>Tordylieae</taxon>
        <taxon>Tordyliinae</taxon>
        <taxon>Heracleum</taxon>
    </lineage>
</organism>
<feature type="domain" description="Transcription factor IIIC subunit Tfc1/Sfc1 triple barrel" evidence="7">
    <location>
        <begin position="20"/>
        <end position="173"/>
    </location>
</feature>
<feature type="region of interest" description="Disordered" evidence="5">
    <location>
        <begin position="466"/>
        <end position="543"/>
    </location>
</feature>
<gene>
    <name evidence="8" type="ORF">POM88_019174</name>
</gene>
<protein>
    <submittedName>
        <fullName evidence="8">General transcription factor 3C polypeptide 5-like</fullName>
    </submittedName>
</protein>
<evidence type="ECO:0000256" key="1">
    <source>
        <dbReference type="ARBA" id="ARBA00004123"/>
    </source>
</evidence>
<dbReference type="Gene3D" id="3.30.200.160">
    <property type="entry name" value="TFIIIC, subcomplex tauA, subunit Sfc1, barrel domain"/>
    <property type="match status" value="1"/>
</dbReference>
<dbReference type="PANTHER" id="PTHR13230">
    <property type="entry name" value="GENERAL TRANSCRIPTION FACTOR IIIC, POLYPEPTIDE 5"/>
    <property type="match status" value="1"/>
</dbReference>
<accession>A0AAD8ISQ4</accession>
<keyword evidence="2" id="KW-0238">DNA-binding</keyword>
<reference evidence="8" key="2">
    <citation type="submission" date="2023-05" db="EMBL/GenBank/DDBJ databases">
        <authorList>
            <person name="Schelkunov M.I."/>
        </authorList>
    </citation>
    <scope>NUCLEOTIDE SEQUENCE</scope>
    <source>
        <strain evidence="8">Hsosn_3</strain>
        <tissue evidence="8">Leaf</tissue>
    </source>
</reference>
<feature type="compositionally biased region" description="Basic and acidic residues" evidence="5">
    <location>
        <begin position="473"/>
        <end position="491"/>
    </location>
</feature>
<evidence type="ECO:0000313" key="8">
    <source>
        <dbReference type="EMBL" id="KAK1390996.1"/>
    </source>
</evidence>
<keyword evidence="9" id="KW-1185">Reference proteome</keyword>
<dbReference type="EMBL" id="JAUIZM010000004">
    <property type="protein sequence ID" value="KAK1390996.1"/>
    <property type="molecule type" value="Genomic_DNA"/>
</dbReference>
<dbReference type="Proteomes" id="UP001237642">
    <property type="component" value="Unassembled WGS sequence"/>
</dbReference>